<dbReference type="SUPFAM" id="SSF48452">
    <property type="entry name" value="TPR-like"/>
    <property type="match status" value="1"/>
</dbReference>
<dbReference type="InterPro" id="IPR011990">
    <property type="entry name" value="TPR-like_helical_dom_sf"/>
</dbReference>
<dbReference type="RefSeq" id="WP_057463707.1">
    <property type="nucleotide sequence ID" value="NZ_FOSK01000018.1"/>
</dbReference>
<evidence type="ECO:0000313" key="1">
    <source>
        <dbReference type="EMBL" id="SFL15613.1"/>
    </source>
</evidence>
<proteinExistence type="predicted"/>
<sequence length="124" mass="14579">MTALNSRQRDFLLLSIYIMTQNCKYAEALTMVQGMMVMEDHSKDVLLARTVLLFLLNRFDLALESLRELDLLDPLEQFGKYTRSDEQSMRHYIRARCLYTLHDADKAKDAIDIYLGNRRQKLSQ</sequence>
<dbReference type="EMBL" id="FOSK01000018">
    <property type="protein sequence ID" value="SFL15613.1"/>
    <property type="molecule type" value="Genomic_DNA"/>
</dbReference>
<reference evidence="1 2" key="1">
    <citation type="submission" date="2016-10" db="EMBL/GenBank/DDBJ databases">
        <authorList>
            <person name="Varghese N."/>
            <person name="Submissions S."/>
        </authorList>
    </citation>
    <scope>NUCLEOTIDE SEQUENCE [LARGE SCALE GENOMIC DNA]</scope>
    <source>
        <strain evidence="1 2">DSM 16392</strain>
    </source>
</reference>
<gene>
    <name evidence="1" type="ORF">SAMN04488518_11880</name>
</gene>
<comment type="caution">
    <text evidence="1">The sequence shown here is derived from an EMBL/GenBank/DDBJ whole genome shotgun (WGS) entry which is preliminary data.</text>
</comment>
<name>A0A1I4FDR1_9HYPH</name>
<accession>A0A1I4FDR1</accession>
<dbReference type="Proteomes" id="UP000199598">
    <property type="component" value="Unassembled WGS sequence"/>
</dbReference>
<organism evidence="1 2">
    <name type="scientific">Pseudovibrio ascidiaceicola</name>
    <dbReference type="NCBI Taxonomy" id="285279"/>
    <lineage>
        <taxon>Bacteria</taxon>
        <taxon>Pseudomonadati</taxon>
        <taxon>Pseudomonadota</taxon>
        <taxon>Alphaproteobacteria</taxon>
        <taxon>Hyphomicrobiales</taxon>
        <taxon>Stappiaceae</taxon>
        <taxon>Pseudovibrio</taxon>
    </lineage>
</organism>
<keyword evidence="2" id="KW-1185">Reference proteome</keyword>
<evidence type="ECO:0000313" key="2">
    <source>
        <dbReference type="Proteomes" id="UP000199598"/>
    </source>
</evidence>
<dbReference type="Gene3D" id="1.25.40.10">
    <property type="entry name" value="Tetratricopeptide repeat domain"/>
    <property type="match status" value="1"/>
</dbReference>
<protein>
    <submittedName>
        <fullName evidence="1">Uncharacterized protein</fullName>
    </submittedName>
</protein>